<dbReference type="Proteomes" id="UP001528411">
    <property type="component" value="Unassembled WGS sequence"/>
</dbReference>
<dbReference type="PANTHER" id="PTHR36573:SF1">
    <property type="entry name" value="INTERMEMBRANE PHOSPHOLIPID TRANSPORT SYSTEM BINDING PROTEIN MLAC"/>
    <property type="match status" value="1"/>
</dbReference>
<protein>
    <submittedName>
        <fullName evidence="2">ABC transporter substrate-binding protein</fullName>
    </submittedName>
</protein>
<evidence type="ECO:0000313" key="2">
    <source>
        <dbReference type="EMBL" id="MDC2888206.1"/>
    </source>
</evidence>
<dbReference type="InterPro" id="IPR008869">
    <property type="entry name" value="MlaC/ttg2D"/>
</dbReference>
<accession>A0ABT5F9Y1</accession>
<dbReference type="PANTHER" id="PTHR36573">
    <property type="entry name" value="INTERMEMBRANE PHOSPHOLIPID TRANSPORT SYSTEM BINDING PROTEIN MLAC"/>
    <property type="match status" value="1"/>
</dbReference>
<gene>
    <name evidence="2" type="ORF">PN838_04570</name>
</gene>
<name>A0ABT5F9Y1_9GAMM</name>
<dbReference type="Pfam" id="PF05494">
    <property type="entry name" value="MlaC"/>
    <property type="match status" value="1"/>
</dbReference>
<dbReference type="RefSeq" id="WP_215962055.1">
    <property type="nucleotide sequence ID" value="NZ_JAQOMS010000002.1"/>
</dbReference>
<evidence type="ECO:0000313" key="3">
    <source>
        <dbReference type="Proteomes" id="UP001528411"/>
    </source>
</evidence>
<keyword evidence="1" id="KW-0732">Signal</keyword>
<comment type="caution">
    <text evidence="2">The sequence shown here is derived from an EMBL/GenBank/DDBJ whole genome shotgun (WGS) entry which is preliminary data.</text>
</comment>
<evidence type="ECO:0000256" key="1">
    <source>
        <dbReference type="SAM" id="SignalP"/>
    </source>
</evidence>
<feature type="chain" id="PRO_5045096004" evidence="1">
    <location>
        <begin position="20"/>
        <end position="224"/>
    </location>
</feature>
<sequence>MLKNLIIAVAILATFSAAAVSKDNNPLSGNEYVLENTKKLAQIDRQGSPYLLVQQLGETLFESVTHIKSINADESAVSTVSMQDLVEEQLMPFIDVTFASYKILGTQLKKSTKEEREMFVNAMQRSLIQTYSGALSQYTNQTVVYEQDKNVDGKKSVNVKAELMSDNGPTLSMIFKLRKGRQSGEWKAYDLIVEGISLVDSKRAELSTPIRQNGIEYVVNTVLN</sequence>
<keyword evidence="3" id="KW-1185">Reference proteome</keyword>
<organism evidence="2 3">
    <name type="scientific">Psychrosphaera algicola</name>
    <dbReference type="NCBI Taxonomy" id="3023714"/>
    <lineage>
        <taxon>Bacteria</taxon>
        <taxon>Pseudomonadati</taxon>
        <taxon>Pseudomonadota</taxon>
        <taxon>Gammaproteobacteria</taxon>
        <taxon>Alteromonadales</taxon>
        <taxon>Pseudoalteromonadaceae</taxon>
        <taxon>Psychrosphaera</taxon>
    </lineage>
</organism>
<feature type="signal peptide" evidence="1">
    <location>
        <begin position="1"/>
        <end position="19"/>
    </location>
</feature>
<reference evidence="2 3" key="1">
    <citation type="submission" date="2023-01" db="EMBL/GenBank/DDBJ databases">
        <title>Psychrosphaera sp. nov., isolated from marine algae.</title>
        <authorList>
            <person name="Bayburt H."/>
            <person name="Choi B.J."/>
            <person name="Kim J.M."/>
            <person name="Choi D.G."/>
            <person name="Jeon C.O."/>
        </authorList>
    </citation>
    <scope>NUCLEOTIDE SEQUENCE [LARGE SCALE GENOMIC DNA]</scope>
    <source>
        <strain evidence="2 3">G1-22</strain>
    </source>
</reference>
<proteinExistence type="predicted"/>
<dbReference type="EMBL" id="JAQOMS010000002">
    <property type="protein sequence ID" value="MDC2888206.1"/>
    <property type="molecule type" value="Genomic_DNA"/>
</dbReference>